<accession>A0ABS4W4T3</accession>
<dbReference type="EMBL" id="JAGINU010000001">
    <property type="protein sequence ID" value="MBP2371209.1"/>
    <property type="molecule type" value="Genomic_DNA"/>
</dbReference>
<dbReference type="InterPro" id="IPR036291">
    <property type="entry name" value="NAD(P)-bd_dom_sf"/>
</dbReference>
<dbReference type="InterPro" id="IPR002347">
    <property type="entry name" value="SDR_fam"/>
</dbReference>
<reference evidence="2 3" key="1">
    <citation type="submission" date="2021-03" db="EMBL/GenBank/DDBJ databases">
        <title>Sequencing the genomes of 1000 actinobacteria strains.</title>
        <authorList>
            <person name="Klenk H.-P."/>
        </authorList>
    </citation>
    <scope>NUCLEOTIDE SEQUENCE [LARGE SCALE GENOMIC DNA]</scope>
    <source>
        <strain evidence="2 3">DSM 45256</strain>
    </source>
</reference>
<dbReference type="SUPFAM" id="SSF51735">
    <property type="entry name" value="NAD(P)-binding Rossmann-fold domains"/>
    <property type="match status" value="1"/>
</dbReference>
<evidence type="ECO:0000256" key="1">
    <source>
        <dbReference type="ARBA" id="ARBA00006484"/>
    </source>
</evidence>
<dbReference type="Pfam" id="PF00106">
    <property type="entry name" value="adh_short"/>
    <property type="match status" value="1"/>
</dbReference>
<dbReference type="PRINTS" id="PR00081">
    <property type="entry name" value="GDHRDH"/>
</dbReference>
<dbReference type="Gene3D" id="3.40.50.720">
    <property type="entry name" value="NAD(P)-binding Rossmann-like Domain"/>
    <property type="match status" value="1"/>
</dbReference>
<protein>
    <submittedName>
        <fullName evidence="2">NAD(P)-dependent dehydrogenase (Short-subunit alcohol dehydrogenase family)</fullName>
    </submittedName>
</protein>
<sequence>MSHAVVVTGAAGALGRAVVQEFRSRGNPVVALDRPGAALDALDAHRIGVDLTDRGAVAEAFAQVDELGNTVGTLVAVAGGYAGGGLAETDEDTLHGLFDTNYASVVWAAQAAAPRIADAGGGAIVTVGAKTGITGPAQLVHGTSKAAVHRLTELLADELRPQRIRVNAVLPSLIDTPANREWMNEAAVARAVAPAAIAKVVAFLAGPDAAPVSGALVPVYGDG</sequence>
<dbReference type="Proteomes" id="UP001519295">
    <property type="component" value="Unassembled WGS sequence"/>
</dbReference>
<evidence type="ECO:0000313" key="3">
    <source>
        <dbReference type="Proteomes" id="UP001519295"/>
    </source>
</evidence>
<keyword evidence="3" id="KW-1185">Reference proteome</keyword>
<dbReference type="CDD" id="cd05233">
    <property type="entry name" value="SDR_c"/>
    <property type="match status" value="1"/>
</dbReference>
<organism evidence="2 3">
    <name type="scientific">Pseudonocardia parietis</name>
    <dbReference type="NCBI Taxonomy" id="570936"/>
    <lineage>
        <taxon>Bacteria</taxon>
        <taxon>Bacillati</taxon>
        <taxon>Actinomycetota</taxon>
        <taxon>Actinomycetes</taxon>
        <taxon>Pseudonocardiales</taxon>
        <taxon>Pseudonocardiaceae</taxon>
        <taxon>Pseudonocardia</taxon>
    </lineage>
</organism>
<gene>
    <name evidence="2" type="ORF">JOF36_006905</name>
</gene>
<dbReference type="PANTHER" id="PTHR42760">
    <property type="entry name" value="SHORT-CHAIN DEHYDROGENASES/REDUCTASES FAMILY MEMBER"/>
    <property type="match status" value="1"/>
</dbReference>
<comment type="caution">
    <text evidence="2">The sequence shown here is derived from an EMBL/GenBank/DDBJ whole genome shotgun (WGS) entry which is preliminary data.</text>
</comment>
<evidence type="ECO:0000313" key="2">
    <source>
        <dbReference type="EMBL" id="MBP2371209.1"/>
    </source>
</evidence>
<comment type="similarity">
    <text evidence="1">Belongs to the short-chain dehydrogenases/reductases (SDR) family.</text>
</comment>
<name>A0ABS4W4T3_9PSEU</name>
<proteinExistence type="inferred from homology"/>
<dbReference type="RefSeq" id="WP_210034946.1">
    <property type="nucleotide sequence ID" value="NZ_JAGINU010000001.1"/>
</dbReference>